<comment type="domain">
    <text evidence="3">Contains a C-terminal catalytic domain, and an N-terminal region which modulates catalytic activity.</text>
</comment>
<feature type="active site" evidence="3 4">
    <location>
        <position position="279"/>
    </location>
</feature>
<dbReference type="NCBIfam" id="NF001965">
    <property type="entry name" value="PRK00742.1"/>
    <property type="match status" value="1"/>
</dbReference>
<dbReference type="InterPro" id="IPR035909">
    <property type="entry name" value="CheB_C"/>
</dbReference>
<proteinExistence type="inferred from homology"/>
<dbReference type="Pfam" id="PF01339">
    <property type="entry name" value="CheB_methylest"/>
    <property type="match status" value="1"/>
</dbReference>
<dbReference type="HAMAP" id="MF_00099">
    <property type="entry name" value="CheB_chemtxs"/>
    <property type="match status" value="1"/>
</dbReference>
<dbReference type="Gene3D" id="3.40.50.2300">
    <property type="match status" value="1"/>
</dbReference>
<evidence type="ECO:0000313" key="10">
    <source>
        <dbReference type="Proteomes" id="UP000286848"/>
    </source>
</evidence>
<comment type="function">
    <text evidence="3">Involved in chemotaxis. Part of a chemotaxis signal transduction system that modulates chemotaxis in response to various stimuli. Catalyzes the demethylation of specific methylglutamate residues introduced into the chemoreceptors (methyl-accepting chemotaxis proteins or MCP) by CheR. Also mediates the irreversible deamidation of specific glutamine residues to glutamic acid.</text>
</comment>
<dbReference type="PANTHER" id="PTHR42872">
    <property type="entry name" value="PROTEIN-GLUTAMATE METHYLESTERASE/PROTEIN-GLUTAMINE GLUTAMINASE"/>
    <property type="match status" value="1"/>
</dbReference>
<dbReference type="InterPro" id="IPR001789">
    <property type="entry name" value="Sig_transdc_resp-reg_receiver"/>
</dbReference>
<evidence type="ECO:0000256" key="6">
    <source>
        <dbReference type="SAM" id="MobiDB-lite"/>
    </source>
</evidence>
<dbReference type="EC" id="3.1.1.61" evidence="3"/>
<dbReference type="PANTHER" id="PTHR42872:SF3">
    <property type="entry name" value="PROTEIN-GLUTAMATE METHYLESTERASE_PROTEIN-GLUTAMINE GLUTAMINASE 1"/>
    <property type="match status" value="1"/>
</dbReference>
<dbReference type="RefSeq" id="WP_124976757.1">
    <property type="nucleotide sequence ID" value="NZ_BFFP01000021.1"/>
</dbReference>
<comment type="catalytic activity">
    <reaction evidence="3">
        <text>L-glutaminyl-[protein] + H2O = L-glutamyl-[protein] + NH4(+)</text>
        <dbReference type="Rhea" id="RHEA:16441"/>
        <dbReference type="Rhea" id="RHEA-COMP:10207"/>
        <dbReference type="Rhea" id="RHEA-COMP:10208"/>
        <dbReference type="ChEBI" id="CHEBI:15377"/>
        <dbReference type="ChEBI" id="CHEBI:28938"/>
        <dbReference type="ChEBI" id="CHEBI:29973"/>
        <dbReference type="ChEBI" id="CHEBI:30011"/>
        <dbReference type="EC" id="3.5.1.44"/>
    </reaction>
</comment>
<dbReference type="GO" id="GO:0000156">
    <property type="term" value="F:phosphorelay response regulator activity"/>
    <property type="evidence" value="ECO:0007669"/>
    <property type="project" value="InterPro"/>
</dbReference>
<keyword evidence="10" id="KW-1185">Reference proteome</keyword>
<reference evidence="9 10" key="1">
    <citation type="journal article" date="2019" name="Int. J. Syst. Evol. Microbiol.">
        <title>Lactobacillus salitolerans sp. nov., a novel lactic acid bacterium isolated from spent mushroom substrates.</title>
        <authorList>
            <person name="Tohno M."/>
            <person name="Tanizawa Y."/>
            <person name="Kojima Y."/>
            <person name="Sakamoto M."/>
            <person name="Nakamura Y."/>
            <person name="Ohkuma M."/>
            <person name="Kobayashi H."/>
        </authorList>
    </citation>
    <scope>NUCLEOTIDE SEQUENCE [LARGE SCALE GENOMIC DNA]</scope>
    <source>
        <strain evidence="9 10">YK43</strain>
    </source>
</reference>
<dbReference type="GO" id="GO:0050568">
    <property type="term" value="F:protein-glutamine glutaminase activity"/>
    <property type="evidence" value="ECO:0007669"/>
    <property type="project" value="UniProtKB-UniRule"/>
</dbReference>
<feature type="modified residue" description="4-aspartylphosphate" evidence="3 5">
    <location>
        <position position="55"/>
    </location>
</feature>
<dbReference type="InterPro" id="IPR008248">
    <property type="entry name" value="CheB-like"/>
</dbReference>
<dbReference type="CDD" id="cd16432">
    <property type="entry name" value="CheB_Rec"/>
    <property type="match status" value="1"/>
</dbReference>
<dbReference type="Pfam" id="PF00072">
    <property type="entry name" value="Response_reg"/>
    <property type="match status" value="1"/>
</dbReference>
<keyword evidence="3" id="KW-0963">Cytoplasm</keyword>
<feature type="region of interest" description="Disordered" evidence="6">
    <location>
        <begin position="128"/>
        <end position="162"/>
    </location>
</feature>
<feature type="domain" description="Response regulatory" evidence="7">
    <location>
        <begin position="3"/>
        <end position="119"/>
    </location>
</feature>
<keyword evidence="3 4" id="KW-0145">Chemotaxis</keyword>
<evidence type="ECO:0000256" key="5">
    <source>
        <dbReference type="PROSITE-ProRule" id="PRU00169"/>
    </source>
</evidence>
<dbReference type="PROSITE" id="PS50122">
    <property type="entry name" value="CHEB"/>
    <property type="match status" value="1"/>
</dbReference>
<dbReference type="InterPro" id="IPR011006">
    <property type="entry name" value="CheY-like_superfamily"/>
</dbReference>
<dbReference type="SMART" id="SM00448">
    <property type="entry name" value="REC"/>
    <property type="match status" value="1"/>
</dbReference>
<dbReference type="EC" id="3.5.1.44" evidence="3"/>
<evidence type="ECO:0000256" key="3">
    <source>
        <dbReference type="HAMAP-Rule" id="MF_00099"/>
    </source>
</evidence>
<dbReference type="Gene3D" id="3.40.50.180">
    <property type="entry name" value="Methylesterase CheB, C-terminal domain"/>
    <property type="match status" value="1"/>
</dbReference>
<feature type="domain" description="CheB-type methylesterase" evidence="8">
    <location>
        <begin position="145"/>
        <end position="335"/>
    </location>
</feature>
<comment type="catalytic activity">
    <reaction evidence="2 3">
        <text>[protein]-L-glutamate 5-O-methyl ester + H2O = L-glutamyl-[protein] + methanol + H(+)</text>
        <dbReference type="Rhea" id="RHEA:23236"/>
        <dbReference type="Rhea" id="RHEA-COMP:10208"/>
        <dbReference type="Rhea" id="RHEA-COMP:10311"/>
        <dbReference type="ChEBI" id="CHEBI:15377"/>
        <dbReference type="ChEBI" id="CHEBI:15378"/>
        <dbReference type="ChEBI" id="CHEBI:17790"/>
        <dbReference type="ChEBI" id="CHEBI:29973"/>
        <dbReference type="ChEBI" id="CHEBI:82795"/>
        <dbReference type="EC" id="3.1.1.61"/>
    </reaction>
</comment>
<name>A0A401ITP2_9LACO</name>
<evidence type="ECO:0000256" key="4">
    <source>
        <dbReference type="PROSITE-ProRule" id="PRU00050"/>
    </source>
</evidence>
<sequence>MYRILMVDDSAFMRKVISDILHKMPSVETVQTARNGQNCLDTLKSDPNFDLILMDVEMPVMDGITALKKIKQSFAVPVVMLSAVSAQAITIQALELGAADFIEKPVNLMSIENEWVRDLYTKIKNICTQGSRPSKPQPVTAIKRPQSKSRPQHPQAIVIGSSTGGPKALLEVIGKIRQTKIPIFIVQHMPAGFTKSFSERLNEESGARVVEAEDGMLIKNQIYLCPGDYHMTLSGRRICLDQRAKRHGTRPAVDYLFESAAPLYTDQLAAFILTGMGHDGTAGLQKITQSGGYAIAEDEASCTVFGMPRAAIAAQVVDEVMSLKEIGQTLQAIVR</sequence>
<dbReference type="GO" id="GO:0005737">
    <property type="term" value="C:cytoplasm"/>
    <property type="evidence" value="ECO:0007669"/>
    <property type="project" value="UniProtKB-SubCell"/>
</dbReference>
<dbReference type="Proteomes" id="UP000286848">
    <property type="component" value="Unassembled WGS sequence"/>
</dbReference>
<dbReference type="GO" id="GO:0006935">
    <property type="term" value="P:chemotaxis"/>
    <property type="evidence" value="ECO:0007669"/>
    <property type="project" value="UniProtKB-UniRule"/>
</dbReference>
<dbReference type="AlphaFoldDB" id="A0A401ITP2"/>
<evidence type="ECO:0000256" key="2">
    <source>
        <dbReference type="ARBA" id="ARBA00048267"/>
    </source>
</evidence>
<dbReference type="SUPFAM" id="SSF52738">
    <property type="entry name" value="Methylesterase CheB, C-terminal domain"/>
    <property type="match status" value="1"/>
</dbReference>
<protein>
    <recommendedName>
        <fullName evidence="3">Protein-glutamate methylesterase/protein-glutamine glutaminase</fullName>
        <ecNumber evidence="3">3.1.1.61</ecNumber>
        <ecNumber evidence="3">3.5.1.44</ecNumber>
    </recommendedName>
</protein>
<dbReference type="OrthoDB" id="3190595at2"/>
<dbReference type="CDD" id="cd17541">
    <property type="entry name" value="REC_CheB-like"/>
    <property type="match status" value="1"/>
</dbReference>
<evidence type="ECO:0000256" key="1">
    <source>
        <dbReference type="ARBA" id="ARBA00022801"/>
    </source>
</evidence>
<evidence type="ECO:0000259" key="8">
    <source>
        <dbReference type="PROSITE" id="PS50122"/>
    </source>
</evidence>
<feature type="active site" evidence="3 4">
    <location>
        <position position="188"/>
    </location>
</feature>
<dbReference type="PROSITE" id="PS50110">
    <property type="entry name" value="RESPONSE_REGULATORY"/>
    <property type="match status" value="1"/>
</dbReference>
<dbReference type="SUPFAM" id="SSF52172">
    <property type="entry name" value="CheY-like"/>
    <property type="match status" value="1"/>
</dbReference>
<feature type="active site" evidence="3 4">
    <location>
        <position position="162"/>
    </location>
</feature>
<comment type="subcellular location">
    <subcellularLocation>
        <location evidence="3">Cytoplasm</location>
    </subcellularLocation>
</comment>
<dbReference type="GO" id="GO:0008984">
    <property type="term" value="F:protein-glutamate methylesterase activity"/>
    <property type="evidence" value="ECO:0007669"/>
    <property type="project" value="UniProtKB-UniRule"/>
</dbReference>
<evidence type="ECO:0000259" key="7">
    <source>
        <dbReference type="PROSITE" id="PS50110"/>
    </source>
</evidence>
<keyword evidence="3 5" id="KW-0597">Phosphoprotein</keyword>
<comment type="similarity">
    <text evidence="3">Belongs to the CheB family.</text>
</comment>
<gene>
    <name evidence="3" type="primary">cheB</name>
    <name evidence="9" type="ORF">LFYK43_13690</name>
</gene>
<organism evidence="9 10">
    <name type="scientific">Ligilactobacillus salitolerans</name>
    <dbReference type="NCBI Taxonomy" id="1808352"/>
    <lineage>
        <taxon>Bacteria</taxon>
        <taxon>Bacillati</taxon>
        <taxon>Bacillota</taxon>
        <taxon>Bacilli</taxon>
        <taxon>Lactobacillales</taxon>
        <taxon>Lactobacillaceae</taxon>
        <taxon>Ligilactobacillus</taxon>
    </lineage>
</organism>
<comment type="caution">
    <text evidence="9">The sequence shown here is derived from an EMBL/GenBank/DDBJ whole genome shotgun (WGS) entry which is preliminary data.</text>
</comment>
<accession>A0A401ITP2</accession>
<evidence type="ECO:0000313" key="9">
    <source>
        <dbReference type="EMBL" id="GBG94910.1"/>
    </source>
</evidence>
<dbReference type="EMBL" id="BFFP01000021">
    <property type="protein sequence ID" value="GBG94910.1"/>
    <property type="molecule type" value="Genomic_DNA"/>
</dbReference>
<keyword evidence="1 3" id="KW-0378">Hydrolase</keyword>
<comment type="PTM">
    <text evidence="3">Phosphorylated by CheA. Phosphorylation of the N-terminal regulatory domain activates the methylesterase activity.</text>
</comment>
<dbReference type="InterPro" id="IPR000673">
    <property type="entry name" value="Sig_transdc_resp-reg_Me-estase"/>
</dbReference>
<dbReference type="PIRSF" id="PIRSF000876">
    <property type="entry name" value="RR_chemtxs_CheB"/>
    <property type="match status" value="1"/>
</dbReference>